<dbReference type="Proteomes" id="UP000231914">
    <property type="component" value="Unassembled WGS sequence"/>
</dbReference>
<dbReference type="EMBL" id="MKXG01000156">
    <property type="protein sequence ID" value="PJZ16486.1"/>
    <property type="molecule type" value="Genomic_DNA"/>
</dbReference>
<reference evidence="2 11" key="3">
    <citation type="submission" date="2019-09" db="EMBL/GenBank/DDBJ databases">
        <title>Investigation of probiotic properties of different lactic acid bacteria.</title>
        <authorList>
            <person name="Jaomanjaka F."/>
            <person name="Blanc P."/>
        </authorList>
    </citation>
    <scope>NUCLEOTIDE SEQUENCE [LARGE SCALE GENOMIC DNA]</scope>
    <source>
        <strain evidence="2 11">BIO6272</strain>
    </source>
</reference>
<reference evidence="8 13" key="4">
    <citation type="submission" date="2020-01" db="EMBL/GenBank/DDBJ databases">
        <title>Complete and circular genome sequences of six lactobacillus isolates from horses.</title>
        <authorList>
            <person name="Hassan H.M."/>
        </authorList>
    </citation>
    <scope>NUCLEOTIDE SEQUENCE [LARGE SCALE GENOMIC DNA]</scope>
    <source>
        <strain evidence="8 13">1D</strain>
    </source>
</reference>
<feature type="transmembrane region" description="Helical" evidence="1">
    <location>
        <begin position="106"/>
        <end position="124"/>
    </location>
</feature>
<dbReference type="Proteomes" id="UP000510660">
    <property type="component" value="Chromosome"/>
</dbReference>
<reference evidence="3 9" key="1">
    <citation type="journal article" date="2016" name="Microbiology (Mosc.)">
        <title>Comparison of Lactobacillus crispatus isolates from Lactobacillus-dominated vaginal microbiomes with isolates from microbiomes containing bacterial vaginosis-associated bacteria.</title>
        <authorList>
            <person name="Abdelmaksoud A.A."/>
            <person name="Koparde V.N."/>
            <person name="Sheth N.U."/>
            <person name="Serrano M.G."/>
            <person name="Glascock A.L."/>
            <person name="Fettweis J.M."/>
            <person name="Strauss Iii J.F."/>
            <person name="Buck G.A."/>
            <person name="Jefferson K.K."/>
        </authorList>
    </citation>
    <scope>NUCLEOTIDE SEQUENCE [LARGE SCALE GENOMIC DNA]</scope>
    <source>
        <strain evidence="3 9">VMC3</strain>
    </source>
</reference>
<evidence type="ECO:0000256" key="1">
    <source>
        <dbReference type="SAM" id="Phobius"/>
    </source>
</evidence>
<reference evidence="4" key="6">
    <citation type="submission" date="2020-07" db="EMBL/GenBank/DDBJ databases">
        <title>Comparative genomics analyses of Lactobacillus crispatus isolated from different ecological niches.</title>
        <authorList>
            <person name="Mancino W."/>
            <person name="Mancabelli L."/>
            <person name="Lugli G.A."/>
            <person name="Milani C."/>
            <person name="Viappiani A."/>
            <person name="Anzalone R."/>
            <person name="Longhi G."/>
            <person name="Ventura M."/>
            <person name="Turroni F."/>
        </authorList>
    </citation>
    <scope>NUCLEOTIDE SEQUENCE</scope>
    <source>
        <strain evidence="4">LB65</strain>
    </source>
</reference>
<feature type="transmembrane region" description="Helical" evidence="1">
    <location>
        <begin position="66"/>
        <end position="85"/>
    </location>
</feature>
<organism evidence="3 9">
    <name type="scientific">Lactobacillus crispatus</name>
    <dbReference type="NCBI Taxonomy" id="47770"/>
    <lineage>
        <taxon>Bacteria</taxon>
        <taxon>Bacillati</taxon>
        <taxon>Bacillota</taxon>
        <taxon>Bacilli</taxon>
        <taxon>Lactobacillales</taxon>
        <taxon>Lactobacillaceae</taxon>
        <taxon>Lactobacillus</taxon>
    </lineage>
</organism>
<evidence type="ECO:0000313" key="9">
    <source>
        <dbReference type="Proteomes" id="UP000067598"/>
    </source>
</evidence>
<dbReference type="EMBL" id="CP047415">
    <property type="protein sequence ID" value="QLL73942.1"/>
    <property type="molecule type" value="Genomic_DNA"/>
</dbReference>
<accession>A0A109DD40</accession>
<proteinExistence type="predicted"/>
<keyword evidence="1" id="KW-1133">Transmembrane helix</keyword>
<feature type="transmembrane region" description="Helical" evidence="1">
    <location>
        <begin position="130"/>
        <end position="152"/>
    </location>
</feature>
<protein>
    <submittedName>
        <fullName evidence="3">Uncharacterized protein</fullName>
    </submittedName>
</protein>
<dbReference type="EMBL" id="WWFF01000008">
    <property type="protein sequence ID" value="MYN53955.1"/>
    <property type="molecule type" value="Genomic_DNA"/>
</dbReference>
<dbReference type="RefSeq" id="WP_013086397.1">
    <property type="nucleotide sequence ID" value="NZ_AP025162.1"/>
</dbReference>
<keyword evidence="1" id="KW-0472">Membrane</keyword>
<dbReference type="PATRIC" id="fig|47770.28.peg.1120"/>
<name>A0A109DD40_9LACO</name>
<dbReference type="Proteomes" id="UP000430323">
    <property type="component" value="Unassembled WGS sequence"/>
</dbReference>
<dbReference type="EMBL" id="JACCPP010000020">
    <property type="protein sequence ID" value="MBI1708116.1"/>
    <property type="molecule type" value="Genomic_DNA"/>
</dbReference>
<dbReference type="Proteomes" id="UP001194414">
    <property type="component" value="Unassembled WGS sequence"/>
</dbReference>
<evidence type="ECO:0000313" key="2">
    <source>
        <dbReference type="EMBL" id="KAB1973077.1"/>
    </source>
</evidence>
<dbReference type="Proteomes" id="UP000067598">
    <property type="component" value="Unassembled WGS sequence"/>
</dbReference>
<evidence type="ECO:0000313" key="11">
    <source>
        <dbReference type="Proteomes" id="UP000430323"/>
    </source>
</evidence>
<dbReference type="Proteomes" id="UP000460132">
    <property type="component" value="Unassembled WGS sequence"/>
</dbReference>
<dbReference type="EMBL" id="LJGP01000036">
    <property type="protein sequence ID" value="KWU03224.1"/>
    <property type="molecule type" value="Genomic_DNA"/>
</dbReference>
<keyword evidence="1" id="KW-0812">Transmembrane</keyword>
<evidence type="ECO:0000313" key="12">
    <source>
        <dbReference type="Proteomes" id="UP000460132"/>
    </source>
</evidence>
<dbReference type="Proteomes" id="UP001253287">
    <property type="component" value="Unassembled WGS sequence"/>
</dbReference>
<evidence type="ECO:0000313" key="3">
    <source>
        <dbReference type="EMBL" id="KWU03224.1"/>
    </source>
</evidence>
<evidence type="ECO:0000313" key="5">
    <source>
        <dbReference type="EMBL" id="MDT9610076.1"/>
    </source>
</evidence>
<reference evidence="7 10" key="2">
    <citation type="submission" date="2016-10" db="EMBL/GenBank/DDBJ databases">
        <title>WGS of isloates from the oral cavity of healthy individuals.</title>
        <authorList>
            <person name="Sharma S."/>
            <person name="Pal V.K."/>
            <person name="Patil P.B."/>
            <person name="Korpole S."/>
            <person name="Grover V."/>
        </authorList>
    </citation>
    <scope>NUCLEOTIDE SEQUENCE [LARGE SCALE GENOMIC DNA]</scope>
    <source>
        <strain evidence="7 10">DISK12</strain>
    </source>
</reference>
<evidence type="ECO:0000313" key="8">
    <source>
        <dbReference type="EMBL" id="QLL73942.1"/>
    </source>
</evidence>
<reference evidence="5" key="7">
    <citation type="submission" date="2023-08" db="EMBL/GenBank/DDBJ databases">
        <title>Lactobacillus from the Female Urinary Tract.</title>
        <authorList>
            <person name="Stegman N."/>
            <person name="Jackson B."/>
            <person name="Steiling M."/>
            <person name="Sedano C."/>
            <person name="Wolfe A."/>
            <person name="Putonti C."/>
        </authorList>
    </citation>
    <scope>NUCLEOTIDE SEQUENCE</scope>
    <source>
        <strain evidence="5">UMB5661</strain>
    </source>
</reference>
<sequence length="202" mass="23182">MHFDIFNRKTVSTDKMFFQTTLNPKQAIIIGNGAKFRRWVFFSTNFATFYVIILSAISILLIKSNVSVLICLLLALANLVINRSIPRYWQTFFGPNAEYGKNHRPAILPILYIITLFGWLWSVSHFVGSLTFITGTFVLVGLAGSLLSLWIWMNLNTVSCVPISELQWRNNAKRRGMSDEDIDKVIASLKKRRAIYFSKHDK</sequence>
<gene>
    <name evidence="3" type="ORF">AEL95_08230</name>
    <name evidence="7" type="ORF">BHU41_09870</name>
    <name evidence="2" type="ORF">F8251_07080</name>
    <name evidence="6" type="ORF">GTK63_06475</name>
    <name evidence="8" type="ORF">GTO85_05980</name>
    <name evidence="4" type="ORF">HYQ56_1096</name>
    <name evidence="5" type="ORF">RON39_08115</name>
</gene>
<feature type="transmembrane region" description="Helical" evidence="1">
    <location>
        <begin position="39"/>
        <end position="60"/>
    </location>
</feature>
<dbReference type="EMBL" id="JAVTXN010000043">
    <property type="protein sequence ID" value="MDT9610076.1"/>
    <property type="molecule type" value="Genomic_DNA"/>
</dbReference>
<evidence type="ECO:0000313" key="10">
    <source>
        <dbReference type="Proteomes" id="UP000231914"/>
    </source>
</evidence>
<evidence type="ECO:0000313" key="6">
    <source>
        <dbReference type="EMBL" id="MYN53955.1"/>
    </source>
</evidence>
<reference evidence="6 12" key="5">
    <citation type="submission" date="2020-01" db="EMBL/GenBank/DDBJ databases">
        <title>Vaginal microbiome of pregnant Indian women: Insights into the genome of dominants Lactobacillus species.</title>
        <authorList>
            <person name="Das B."/>
            <person name="Mehta O."/>
            <person name="Ghosh T.S."/>
            <person name="Kothidar A."/>
            <person name="Gowtham M.R."/>
            <person name="Mitra R."/>
            <person name="Kshetrapal P."/>
            <person name="Wadhwa N."/>
            <person name="Thiruvengadam R."/>
            <person name="Nair G.B."/>
            <person name="Bhatnagar S."/>
            <person name="Pore S."/>
        </authorList>
    </citation>
    <scope>NUCLEOTIDE SEQUENCE [LARGE SCALE GENOMIC DNA]</scope>
    <source>
        <strain evidence="6 12">Indica2</strain>
    </source>
</reference>
<evidence type="ECO:0000313" key="13">
    <source>
        <dbReference type="Proteomes" id="UP000510660"/>
    </source>
</evidence>
<evidence type="ECO:0000313" key="4">
    <source>
        <dbReference type="EMBL" id="MBI1708116.1"/>
    </source>
</evidence>
<evidence type="ECO:0000313" key="7">
    <source>
        <dbReference type="EMBL" id="PJZ16486.1"/>
    </source>
</evidence>
<dbReference type="EMBL" id="WBOB01000037">
    <property type="protein sequence ID" value="KAB1973077.1"/>
    <property type="molecule type" value="Genomic_DNA"/>
</dbReference>
<dbReference type="AlphaFoldDB" id="A0A109DD40"/>